<reference evidence="2 3" key="1">
    <citation type="journal article" date="2018" name="Front. Microbiol.">
        <title>Hydrolytic Capabilities as a Key to Environmental Success: Chitinolytic and Cellulolytic Acidobacteria From Acidic Sub-arctic Soils and Boreal Peatlands.</title>
        <authorList>
            <person name="Belova S.E."/>
            <person name="Ravin N.V."/>
            <person name="Pankratov T.A."/>
            <person name="Rakitin A.L."/>
            <person name="Ivanova A.A."/>
            <person name="Beletsky A.V."/>
            <person name="Mardanov A.V."/>
            <person name="Sinninghe Damste J.S."/>
            <person name="Dedysh S.N."/>
        </authorList>
    </citation>
    <scope>NUCLEOTIDE SEQUENCE [LARGE SCALE GENOMIC DNA]</scope>
    <source>
        <strain evidence="2 3">SBC82</strain>
    </source>
</reference>
<organism evidence="2 3">
    <name type="scientific">Acidisarcina polymorpha</name>
    <dbReference type="NCBI Taxonomy" id="2211140"/>
    <lineage>
        <taxon>Bacteria</taxon>
        <taxon>Pseudomonadati</taxon>
        <taxon>Acidobacteriota</taxon>
        <taxon>Terriglobia</taxon>
        <taxon>Terriglobales</taxon>
        <taxon>Acidobacteriaceae</taxon>
        <taxon>Acidisarcina</taxon>
    </lineage>
</organism>
<accession>A0A2Z5G1W2</accession>
<dbReference type="KEGG" id="abas:ACPOL_3884"/>
<proteinExistence type="predicted"/>
<dbReference type="Proteomes" id="UP000253606">
    <property type="component" value="Chromosome"/>
</dbReference>
<name>A0A2Z5G1W2_9BACT</name>
<evidence type="ECO:0000313" key="2">
    <source>
        <dbReference type="EMBL" id="AXC13163.1"/>
    </source>
</evidence>
<gene>
    <name evidence="2" type="ORF">ACPOL_3884</name>
</gene>
<dbReference type="RefSeq" id="WP_114208231.1">
    <property type="nucleotide sequence ID" value="NZ_CP030840.1"/>
</dbReference>
<protein>
    <submittedName>
        <fullName evidence="2">Uncharacterized protein</fullName>
    </submittedName>
</protein>
<sequence>MANEPEDDFEDEPEEDEEDLDDNELSSEEAEERYLAILQSATEITAAAVSNAGPQALENPDQVATLFTKVFDAIVNL</sequence>
<dbReference type="EMBL" id="CP030840">
    <property type="protein sequence ID" value="AXC13163.1"/>
    <property type="molecule type" value="Genomic_DNA"/>
</dbReference>
<keyword evidence="3" id="KW-1185">Reference proteome</keyword>
<evidence type="ECO:0000256" key="1">
    <source>
        <dbReference type="SAM" id="MobiDB-lite"/>
    </source>
</evidence>
<dbReference type="AlphaFoldDB" id="A0A2Z5G1W2"/>
<feature type="region of interest" description="Disordered" evidence="1">
    <location>
        <begin position="1"/>
        <end position="31"/>
    </location>
</feature>
<evidence type="ECO:0000313" key="3">
    <source>
        <dbReference type="Proteomes" id="UP000253606"/>
    </source>
</evidence>